<dbReference type="Gene3D" id="3.30.470.20">
    <property type="entry name" value="ATP-grasp fold, B domain"/>
    <property type="match status" value="1"/>
</dbReference>
<dbReference type="InterPro" id="IPR043938">
    <property type="entry name" value="Ligase_CoA_dom"/>
</dbReference>
<protein>
    <submittedName>
        <fullName evidence="5">Acyl-CoA synthetase (NDP forming)</fullName>
    </submittedName>
</protein>
<dbReference type="InterPro" id="IPR036291">
    <property type="entry name" value="NAD(P)-bd_dom_sf"/>
</dbReference>
<dbReference type="InterPro" id="IPR011761">
    <property type="entry name" value="ATP-grasp"/>
</dbReference>
<gene>
    <name evidence="5" type="ORF">Wenmar_03137</name>
</gene>
<comment type="similarity">
    <text evidence="2">In the N-terminal section; belongs to the acetate CoA ligase alpha subunit family.</text>
</comment>
<dbReference type="SUPFAM" id="SSF51735">
    <property type="entry name" value="NAD(P)-binding Rossmann-fold domains"/>
    <property type="match status" value="1"/>
</dbReference>
<dbReference type="PANTHER" id="PTHR42793:SF1">
    <property type="entry name" value="PEPTIDYL-LYSINE N-ACETYLTRANSFERASE PATZ"/>
    <property type="match status" value="1"/>
</dbReference>
<evidence type="ECO:0000256" key="3">
    <source>
        <dbReference type="PROSITE-ProRule" id="PRU00409"/>
    </source>
</evidence>
<dbReference type="Proteomes" id="UP000035100">
    <property type="component" value="Unassembled WGS sequence"/>
</dbReference>
<dbReference type="Pfam" id="PF19045">
    <property type="entry name" value="Ligase_CoA_2"/>
    <property type="match status" value="1"/>
</dbReference>
<dbReference type="Pfam" id="PF13549">
    <property type="entry name" value="ATP-grasp_5"/>
    <property type="match status" value="1"/>
</dbReference>
<name>A0A0D0QBI4_9RHOB</name>
<keyword evidence="3" id="KW-0067">ATP-binding</keyword>
<evidence type="ECO:0000313" key="6">
    <source>
        <dbReference type="Proteomes" id="UP000035100"/>
    </source>
</evidence>
<dbReference type="Pfam" id="PF13380">
    <property type="entry name" value="CoA_binding_2"/>
    <property type="match status" value="1"/>
</dbReference>
<evidence type="ECO:0000256" key="2">
    <source>
        <dbReference type="ARBA" id="ARBA00060888"/>
    </source>
</evidence>
<dbReference type="InterPro" id="IPR003781">
    <property type="entry name" value="CoA-bd"/>
</dbReference>
<organism evidence="5 6">
    <name type="scientific">Wenxinia marina DSM 24838</name>
    <dbReference type="NCBI Taxonomy" id="1123501"/>
    <lineage>
        <taxon>Bacteria</taxon>
        <taxon>Pseudomonadati</taxon>
        <taxon>Pseudomonadota</taxon>
        <taxon>Alphaproteobacteria</taxon>
        <taxon>Rhodobacterales</taxon>
        <taxon>Roseobacteraceae</taxon>
        <taxon>Wenxinia</taxon>
    </lineage>
</organism>
<dbReference type="eggNOG" id="COG1042">
    <property type="taxonomic scope" value="Bacteria"/>
</dbReference>
<dbReference type="InterPro" id="IPR032875">
    <property type="entry name" value="Succ_CoA_lig_flav_dom"/>
</dbReference>
<dbReference type="Gene3D" id="3.30.1490.20">
    <property type="entry name" value="ATP-grasp fold, A domain"/>
    <property type="match status" value="1"/>
</dbReference>
<dbReference type="Gene3D" id="3.40.50.720">
    <property type="entry name" value="NAD(P)-binding Rossmann-like Domain"/>
    <property type="match status" value="1"/>
</dbReference>
<dbReference type="SMART" id="SM00881">
    <property type="entry name" value="CoA_binding"/>
    <property type="match status" value="1"/>
</dbReference>
<evidence type="ECO:0000256" key="1">
    <source>
        <dbReference type="ARBA" id="ARBA00022532"/>
    </source>
</evidence>
<keyword evidence="6" id="KW-1185">Reference proteome</keyword>
<proteinExistence type="inferred from homology"/>
<dbReference type="GO" id="GO:0005524">
    <property type="term" value="F:ATP binding"/>
    <property type="evidence" value="ECO:0007669"/>
    <property type="project" value="UniProtKB-UniRule"/>
</dbReference>
<dbReference type="STRING" id="1123501.Wenmar_03137"/>
<dbReference type="GO" id="GO:0043758">
    <property type="term" value="F:acetate-CoA ligase (ADP-forming) activity"/>
    <property type="evidence" value="ECO:0007669"/>
    <property type="project" value="InterPro"/>
</dbReference>
<dbReference type="FunFam" id="3.30.1490.20:FF:000020">
    <property type="entry name" value="Protein lysine acetyltransferase"/>
    <property type="match status" value="1"/>
</dbReference>
<dbReference type="SUPFAM" id="SSF52210">
    <property type="entry name" value="Succinyl-CoA synthetase domains"/>
    <property type="match status" value="2"/>
</dbReference>
<dbReference type="AlphaFoldDB" id="A0A0D0QBI4"/>
<dbReference type="GO" id="GO:0046872">
    <property type="term" value="F:metal ion binding"/>
    <property type="evidence" value="ECO:0007669"/>
    <property type="project" value="InterPro"/>
</dbReference>
<feature type="domain" description="ATP-grasp" evidence="4">
    <location>
        <begin position="499"/>
        <end position="550"/>
    </location>
</feature>
<dbReference type="SUPFAM" id="SSF56059">
    <property type="entry name" value="Glutathione synthetase ATP-binding domain-like"/>
    <property type="match status" value="1"/>
</dbReference>
<dbReference type="EMBL" id="AONG01000015">
    <property type="protein sequence ID" value="KIQ68298.1"/>
    <property type="molecule type" value="Genomic_DNA"/>
</dbReference>
<comment type="caution">
    <text evidence="5">The sequence shown here is derived from an EMBL/GenBank/DDBJ whole genome shotgun (WGS) entry which is preliminary data.</text>
</comment>
<accession>A0A0D0QBI4</accession>
<sequence length="707" mass="73974">MSAEAIPADARTGGLARLLEPRSIAIVGAQPEPTSIGGGVLANLEAFGFDGEIHLVSRSKDEIRGRPCVKTIADLPAGLDVAVLIVPQAVIAESVEAAIARQVGAIVIYTSGFAEASDEGRRQQEELARLCDDAGVLLLGPNCMGYTNYTRGIPLTFEPVEPRPAGPAPRVAIVAQSGATAANIRFALQGRGVAISDVVATGNEASIGAEDVIAHELADPGNAVIAVYVEQLRDPRRFLELAREARQAGRPIVMLHPGRSARGRKAALSHTGALAGDHAVMQALARAEGVVVVDTLDEMFDVCAILVRFPRPRPGRAGIVTNSGAIRGLAFDFCEEVGLPLAELAPDVHAQLTEQVPPYVAVDNPFDVGTTGFSNPDIFGASARIMLSDPGVGMVLQAHAGGSPPMQVKKAESMLPVYREADKPLILCIIGDEYPLDETFMNMVRDSGIPFFRSPERAMRAMKVIADHAEALAALDRPQAEPLPVALPRGGVLPEHEGKDVLRALDVPVPDGAFATSADEAAAIAARLGGPVVLKAQAADLGHKSDAGGVLLNLSGEAAVRDGWDRLHANLAKAAPDLRLDGVLVERMAEPGLELVVGARRDPDWGPVILVGLGGVWIEALKDSRLMPATIDRAGALAELGRLRAAPLLGAFRGQPARDTGAVADVIVALGRLMRAQPGILEVDINPLVVHADGAVALDALIVTEAP</sequence>
<dbReference type="PANTHER" id="PTHR42793">
    <property type="entry name" value="COA BINDING DOMAIN CONTAINING PROTEIN"/>
    <property type="match status" value="1"/>
</dbReference>
<keyword evidence="1" id="KW-0816">Tricarboxylic acid cycle</keyword>
<dbReference type="Pfam" id="PF13607">
    <property type="entry name" value="Succ_CoA_lig"/>
    <property type="match status" value="1"/>
</dbReference>
<dbReference type="GO" id="GO:0006099">
    <property type="term" value="P:tricarboxylic acid cycle"/>
    <property type="evidence" value="ECO:0007669"/>
    <property type="project" value="UniProtKB-KW"/>
</dbReference>
<keyword evidence="3" id="KW-0547">Nucleotide-binding</keyword>
<dbReference type="Gene3D" id="3.40.50.261">
    <property type="entry name" value="Succinyl-CoA synthetase domains"/>
    <property type="match status" value="2"/>
</dbReference>
<reference evidence="5 6" key="1">
    <citation type="submission" date="2013-01" db="EMBL/GenBank/DDBJ databases">
        <authorList>
            <person name="Fiebig A."/>
            <person name="Goeker M."/>
            <person name="Klenk H.-P.P."/>
        </authorList>
    </citation>
    <scope>NUCLEOTIDE SEQUENCE [LARGE SCALE GENOMIC DNA]</scope>
    <source>
        <strain evidence="5 6">DSM 24838</strain>
    </source>
</reference>
<evidence type="ECO:0000313" key="5">
    <source>
        <dbReference type="EMBL" id="KIQ68298.1"/>
    </source>
</evidence>
<evidence type="ECO:0000259" key="4">
    <source>
        <dbReference type="PROSITE" id="PS50975"/>
    </source>
</evidence>
<dbReference type="InterPro" id="IPR013815">
    <property type="entry name" value="ATP_grasp_subdomain_1"/>
</dbReference>
<dbReference type="OrthoDB" id="9807426at2"/>
<dbReference type="eggNOG" id="COG0045">
    <property type="taxonomic scope" value="Bacteria"/>
</dbReference>
<dbReference type="InterPro" id="IPR016102">
    <property type="entry name" value="Succinyl-CoA_synth-like"/>
</dbReference>
<dbReference type="RefSeq" id="WP_018303108.1">
    <property type="nucleotide sequence ID" value="NZ_KB902290.1"/>
</dbReference>
<dbReference type="PROSITE" id="PS50975">
    <property type="entry name" value="ATP_GRASP"/>
    <property type="match status" value="1"/>
</dbReference>